<proteinExistence type="predicted"/>
<organism evidence="2 3">
    <name type="scientific">Plakobranchus ocellatus</name>
    <dbReference type="NCBI Taxonomy" id="259542"/>
    <lineage>
        <taxon>Eukaryota</taxon>
        <taxon>Metazoa</taxon>
        <taxon>Spiralia</taxon>
        <taxon>Lophotrochozoa</taxon>
        <taxon>Mollusca</taxon>
        <taxon>Gastropoda</taxon>
        <taxon>Heterobranchia</taxon>
        <taxon>Euthyneura</taxon>
        <taxon>Panpulmonata</taxon>
        <taxon>Sacoglossa</taxon>
        <taxon>Placobranchoidea</taxon>
        <taxon>Plakobranchidae</taxon>
        <taxon>Plakobranchus</taxon>
    </lineage>
</organism>
<evidence type="ECO:0000313" key="2">
    <source>
        <dbReference type="EMBL" id="GFO47288.1"/>
    </source>
</evidence>
<evidence type="ECO:0000256" key="1">
    <source>
        <dbReference type="SAM" id="SignalP"/>
    </source>
</evidence>
<comment type="caution">
    <text evidence="2">The sequence shown here is derived from an EMBL/GenBank/DDBJ whole genome shotgun (WGS) entry which is preliminary data.</text>
</comment>
<name>A0AAV4DT51_9GAST</name>
<keyword evidence="3" id="KW-1185">Reference proteome</keyword>
<keyword evidence="1" id="KW-0732">Signal</keyword>
<accession>A0AAV4DT51</accession>
<sequence length="114" mass="13432">MLSWEQLMLFRLLMLYFRPITSRAKILCMELHKEMLVRLNHCSTFSLRYADMSDAKCSGDINFVFHETFTLNHANKRSILQVLWDKGQSVSYHIISYFDHLPTSFAGRLLIATR</sequence>
<dbReference type="EMBL" id="BLXT01008289">
    <property type="protein sequence ID" value="GFO47288.1"/>
    <property type="molecule type" value="Genomic_DNA"/>
</dbReference>
<protein>
    <recommendedName>
        <fullName evidence="4">Secreted protein</fullName>
    </recommendedName>
</protein>
<dbReference type="Proteomes" id="UP000735302">
    <property type="component" value="Unassembled WGS sequence"/>
</dbReference>
<evidence type="ECO:0008006" key="4">
    <source>
        <dbReference type="Google" id="ProtNLM"/>
    </source>
</evidence>
<gene>
    <name evidence="2" type="ORF">PoB_007379300</name>
</gene>
<dbReference type="AlphaFoldDB" id="A0AAV4DT51"/>
<reference evidence="2 3" key="1">
    <citation type="journal article" date="2021" name="Elife">
        <title>Chloroplast acquisition without the gene transfer in kleptoplastic sea slugs, Plakobranchus ocellatus.</title>
        <authorList>
            <person name="Maeda T."/>
            <person name="Takahashi S."/>
            <person name="Yoshida T."/>
            <person name="Shimamura S."/>
            <person name="Takaki Y."/>
            <person name="Nagai Y."/>
            <person name="Toyoda A."/>
            <person name="Suzuki Y."/>
            <person name="Arimoto A."/>
            <person name="Ishii H."/>
            <person name="Satoh N."/>
            <person name="Nishiyama T."/>
            <person name="Hasebe M."/>
            <person name="Maruyama T."/>
            <person name="Minagawa J."/>
            <person name="Obokata J."/>
            <person name="Shigenobu S."/>
        </authorList>
    </citation>
    <scope>NUCLEOTIDE SEQUENCE [LARGE SCALE GENOMIC DNA]</scope>
</reference>
<feature type="signal peptide" evidence="1">
    <location>
        <begin position="1"/>
        <end position="24"/>
    </location>
</feature>
<feature type="chain" id="PRO_5043450211" description="Secreted protein" evidence="1">
    <location>
        <begin position="25"/>
        <end position="114"/>
    </location>
</feature>
<evidence type="ECO:0000313" key="3">
    <source>
        <dbReference type="Proteomes" id="UP000735302"/>
    </source>
</evidence>